<protein>
    <recommendedName>
        <fullName evidence="3">glucan endo-1,3-beta-D-glucosidase</fullName>
        <ecNumber evidence="3">3.2.1.39</ecNumber>
    </recommendedName>
</protein>
<feature type="non-terminal residue" evidence="11">
    <location>
        <position position="289"/>
    </location>
</feature>
<feature type="region of interest" description="Disordered" evidence="9">
    <location>
        <begin position="219"/>
        <end position="238"/>
    </location>
</feature>
<dbReference type="PANTHER" id="PTHR31983:SF0">
    <property type="entry name" value="GLUCAN ENDO-1,3-BETA-D-GLUCOSIDASE 2"/>
    <property type="match status" value="1"/>
</dbReference>
<evidence type="ECO:0000256" key="6">
    <source>
        <dbReference type="ARBA" id="ARBA00023295"/>
    </source>
</evidence>
<comment type="caution">
    <text evidence="11">The sequence shown here is derived from an EMBL/GenBank/DDBJ whole genome shotgun (WGS) entry which is preliminary data.</text>
</comment>
<dbReference type="STRING" id="10195.A0A3M7P212"/>
<dbReference type="EC" id="3.2.1.39" evidence="3"/>
<sequence>SDYSGACLYKELPCRPRNKDPFLGHSYASGLFEFADSKNQESTSEAINSYFAVRELGKMTGNQTLEDLGDYLLSTEIHATIVYWQVKKNSQIYSEPFSKNGVVGILWETKVDYATWFGGNVEFIYGIQMLPFTEITPSHLKKDWLTETRPIWSKSLSSGSIEEGWKGFMLMADAIVDPNRPGLSNDIHGLTGYDNGNTRTNTLFFYYFVGGSPGGGSGQVTGTSTSFTQSSSSSTTTKSTTTICSGFGCELVDNGKPDPSCGSSLYGCHNLAGTLVGCYDPQTATCFFG</sequence>
<evidence type="ECO:0000256" key="7">
    <source>
        <dbReference type="ARBA" id="ARBA00023316"/>
    </source>
</evidence>
<feature type="compositionally biased region" description="Low complexity" evidence="9">
    <location>
        <begin position="220"/>
        <end position="238"/>
    </location>
</feature>
<organism evidence="11 12">
    <name type="scientific">Brachionus plicatilis</name>
    <name type="common">Marine rotifer</name>
    <name type="synonym">Brachionus muelleri</name>
    <dbReference type="NCBI Taxonomy" id="10195"/>
    <lineage>
        <taxon>Eukaryota</taxon>
        <taxon>Metazoa</taxon>
        <taxon>Spiralia</taxon>
        <taxon>Gnathifera</taxon>
        <taxon>Rotifera</taxon>
        <taxon>Eurotatoria</taxon>
        <taxon>Monogononta</taxon>
        <taxon>Pseudotrocha</taxon>
        <taxon>Ploima</taxon>
        <taxon>Brachionidae</taxon>
        <taxon>Brachionus</taxon>
    </lineage>
</organism>
<comment type="catalytic activity">
    <reaction evidence="1">
        <text>Hydrolysis of (1-&gt;3)-beta-D-glucosidic linkages in (1-&gt;3)-beta-D-glucans.</text>
        <dbReference type="EC" id="3.2.1.39"/>
    </reaction>
</comment>
<evidence type="ECO:0000259" key="10">
    <source>
        <dbReference type="Pfam" id="PF17652"/>
    </source>
</evidence>
<keyword evidence="8" id="KW-0624">Polysaccharide degradation</keyword>
<name>A0A3M7P212_BRAPC</name>
<dbReference type="Pfam" id="PF17652">
    <property type="entry name" value="Glyco_hydro81C"/>
    <property type="match status" value="1"/>
</dbReference>
<keyword evidence="6 11" id="KW-0326">Glycosidase</keyword>
<dbReference type="GO" id="GO:0000272">
    <property type="term" value="P:polysaccharide catabolic process"/>
    <property type="evidence" value="ECO:0007669"/>
    <property type="project" value="UniProtKB-KW"/>
</dbReference>
<evidence type="ECO:0000256" key="9">
    <source>
        <dbReference type="SAM" id="MobiDB-lite"/>
    </source>
</evidence>
<evidence type="ECO:0000256" key="5">
    <source>
        <dbReference type="ARBA" id="ARBA00023277"/>
    </source>
</evidence>
<evidence type="ECO:0000256" key="4">
    <source>
        <dbReference type="ARBA" id="ARBA00022801"/>
    </source>
</evidence>
<evidence type="ECO:0000256" key="3">
    <source>
        <dbReference type="ARBA" id="ARBA00012780"/>
    </source>
</evidence>
<comment type="similarity">
    <text evidence="2">Belongs to the glycosyl hydrolase 81 family.</text>
</comment>
<dbReference type="AlphaFoldDB" id="A0A3M7P212"/>
<dbReference type="OrthoDB" id="4473401at2759"/>
<evidence type="ECO:0000256" key="2">
    <source>
        <dbReference type="ARBA" id="ARBA00010730"/>
    </source>
</evidence>
<feature type="non-terminal residue" evidence="11">
    <location>
        <position position="1"/>
    </location>
</feature>
<reference evidence="11 12" key="1">
    <citation type="journal article" date="2018" name="Sci. Rep.">
        <title>Genomic signatures of local adaptation to the degree of environmental predictability in rotifers.</title>
        <authorList>
            <person name="Franch-Gras L."/>
            <person name="Hahn C."/>
            <person name="Garcia-Roger E.M."/>
            <person name="Carmona M.J."/>
            <person name="Serra M."/>
            <person name="Gomez A."/>
        </authorList>
    </citation>
    <scope>NUCLEOTIDE SEQUENCE [LARGE SCALE GENOMIC DNA]</scope>
    <source>
        <strain evidence="11">HYR1</strain>
    </source>
</reference>
<dbReference type="PANTHER" id="PTHR31983">
    <property type="entry name" value="ENDO-1,3(4)-BETA-GLUCANASE 1"/>
    <property type="match status" value="1"/>
</dbReference>
<dbReference type="PROSITE" id="PS52008">
    <property type="entry name" value="GH81"/>
    <property type="match status" value="1"/>
</dbReference>
<gene>
    <name evidence="11" type="ORF">BpHYR1_014122</name>
</gene>
<dbReference type="GO" id="GO:0071555">
    <property type="term" value="P:cell wall organization"/>
    <property type="evidence" value="ECO:0007669"/>
    <property type="project" value="UniProtKB-KW"/>
</dbReference>
<feature type="domain" description="Glycosyl hydrolase family 81 C-terminal" evidence="10">
    <location>
        <begin position="17"/>
        <end position="200"/>
    </location>
</feature>
<evidence type="ECO:0000313" key="12">
    <source>
        <dbReference type="Proteomes" id="UP000276133"/>
    </source>
</evidence>
<evidence type="ECO:0000256" key="1">
    <source>
        <dbReference type="ARBA" id="ARBA00000382"/>
    </source>
</evidence>
<proteinExistence type="inferred from homology"/>
<dbReference type="InterPro" id="IPR040720">
    <property type="entry name" value="GH81_C"/>
</dbReference>
<keyword evidence="7" id="KW-0961">Cell wall biogenesis/degradation</keyword>
<dbReference type="InterPro" id="IPR005200">
    <property type="entry name" value="Endo-beta-glucanase"/>
</dbReference>
<dbReference type="Proteomes" id="UP000276133">
    <property type="component" value="Unassembled WGS sequence"/>
</dbReference>
<dbReference type="GO" id="GO:0052861">
    <property type="term" value="F:endo-1,3(4)-beta-glucanase activity"/>
    <property type="evidence" value="ECO:0007669"/>
    <property type="project" value="InterPro"/>
</dbReference>
<keyword evidence="12" id="KW-1185">Reference proteome</keyword>
<keyword evidence="5" id="KW-0119">Carbohydrate metabolism</keyword>
<dbReference type="EMBL" id="REGN01014051">
    <property type="protein sequence ID" value="RMZ93126.1"/>
    <property type="molecule type" value="Genomic_DNA"/>
</dbReference>
<dbReference type="GO" id="GO:0042973">
    <property type="term" value="F:glucan endo-1,3-beta-D-glucosidase activity"/>
    <property type="evidence" value="ECO:0007669"/>
    <property type="project" value="UniProtKB-EC"/>
</dbReference>
<evidence type="ECO:0000256" key="8">
    <source>
        <dbReference type="ARBA" id="ARBA00023326"/>
    </source>
</evidence>
<keyword evidence="4 11" id="KW-0378">Hydrolase</keyword>
<accession>A0A3M7P212</accession>
<evidence type="ECO:0000313" key="11">
    <source>
        <dbReference type="EMBL" id="RMZ93126.1"/>
    </source>
</evidence>